<dbReference type="RefSeq" id="WP_224971734.1">
    <property type="nucleotide sequence ID" value="NZ_JAYJJU010000012.1"/>
</dbReference>
<comment type="similarity">
    <text evidence="3 11">Belongs to the long-chain O-acyltransferase family.</text>
</comment>
<dbReference type="InterPro" id="IPR014292">
    <property type="entry name" value="Acyl_transf_WS/DGAT"/>
</dbReference>
<keyword evidence="5 11" id="KW-0444">Lipid biosynthesis</keyword>
<dbReference type="GO" id="GO:0016746">
    <property type="term" value="F:acyltransferase activity"/>
    <property type="evidence" value="ECO:0007669"/>
    <property type="project" value="UniProtKB-KW"/>
</dbReference>
<evidence type="ECO:0000259" key="13">
    <source>
        <dbReference type="Pfam" id="PF06974"/>
    </source>
</evidence>
<keyword evidence="7 11" id="KW-0319">Glycerol metabolism</keyword>
<dbReference type="PANTHER" id="PTHR31650">
    <property type="entry name" value="O-ACYLTRANSFERASE (WSD1-LIKE) FAMILY PROTEIN"/>
    <property type="match status" value="1"/>
</dbReference>
<dbReference type="PANTHER" id="PTHR31650:SF1">
    <property type="entry name" value="WAX ESTER SYNTHASE_DIACYLGLYCEROL ACYLTRANSFERASE 4-RELATED"/>
    <property type="match status" value="1"/>
</dbReference>
<dbReference type="Pfam" id="PF06974">
    <property type="entry name" value="WS_DGAT_C"/>
    <property type="match status" value="1"/>
</dbReference>
<feature type="domain" description="O-acyltransferase WSD1-like N-terminal" evidence="12">
    <location>
        <begin position="5"/>
        <end position="269"/>
    </location>
</feature>
<evidence type="ECO:0000313" key="15">
    <source>
        <dbReference type="Proteomes" id="UP001298593"/>
    </source>
</evidence>
<evidence type="ECO:0000256" key="1">
    <source>
        <dbReference type="ARBA" id="ARBA00004771"/>
    </source>
</evidence>
<keyword evidence="6 11" id="KW-0808">Transferase</keyword>
<dbReference type="InterPro" id="IPR004255">
    <property type="entry name" value="O-acyltransferase_WSD1_N"/>
</dbReference>
<keyword evidence="15" id="KW-1185">Reference proteome</keyword>
<evidence type="ECO:0000256" key="11">
    <source>
        <dbReference type="RuleBase" id="RU361241"/>
    </source>
</evidence>
<evidence type="ECO:0000256" key="9">
    <source>
        <dbReference type="ARBA" id="ARBA00023315"/>
    </source>
</evidence>
<dbReference type="EC" id="2.3.1.20" evidence="4 11"/>
<dbReference type="Pfam" id="PF03007">
    <property type="entry name" value="WS_DGAT_cat"/>
    <property type="match status" value="1"/>
</dbReference>
<comment type="catalytic activity">
    <reaction evidence="10 11">
        <text>an acyl-CoA + a 1,2-diacyl-sn-glycerol = a triacyl-sn-glycerol + CoA</text>
        <dbReference type="Rhea" id="RHEA:10868"/>
        <dbReference type="ChEBI" id="CHEBI:17815"/>
        <dbReference type="ChEBI" id="CHEBI:57287"/>
        <dbReference type="ChEBI" id="CHEBI:58342"/>
        <dbReference type="ChEBI" id="CHEBI:64615"/>
        <dbReference type="EC" id="2.3.1.20"/>
    </reaction>
</comment>
<keyword evidence="9 11" id="KW-0012">Acyltransferase</keyword>
<evidence type="ECO:0000259" key="12">
    <source>
        <dbReference type="Pfam" id="PF03007"/>
    </source>
</evidence>
<dbReference type="NCBIfam" id="TIGR02946">
    <property type="entry name" value="acyl_WS_DGAT"/>
    <property type="match status" value="1"/>
</dbReference>
<evidence type="ECO:0000256" key="8">
    <source>
        <dbReference type="ARBA" id="ARBA00023098"/>
    </source>
</evidence>
<evidence type="ECO:0000256" key="6">
    <source>
        <dbReference type="ARBA" id="ARBA00022679"/>
    </source>
</evidence>
<evidence type="ECO:0000256" key="2">
    <source>
        <dbReference type="ARBA" id="ARBA00005189"/>
    </source>
</evidence>
<evidence type="ECO:0000256" key="10">
    <source>
        <dbReference type="ARBA" id="ARBA00048109"/>
    </source>
</evidence>
<keyword evidence="8 11" id="KW-0443">Lipid metabolism</keyword>
<evidence type="ECO:0000256" key="5">
    <source>
        <dbReference type="ARBA" id="ARBA00022516"/>
    </source>
</evidence>
<evidence type="ECO:0000256" key="3">
    <source>
        <dbReference type="ARBA" id="ARBA00009587"/>
    </source>
</evidence>
<comment type="caution">
    <text evidence="14">The sequence shown here is derived from an EMBL/GenBank/DDBJ whole genome shotgun (WGS) entry which is preliminary data.</text>
</comment>
<accession>A0ABU5Y0C2</accession>
<protein>
    <recommendedName>
        <fullName evidence="4 11">Diacylglycerol O-acyltransferase</fullName>
        <ecNumber evidence="4 11">2.3.1.20</ecNumber>
    </recommendedName>
</protein>
<proteinExistence type="inferred from homology"/>
<organism evidence="14 15">
    <name type="scientific">[Mycobacterium] nativiensis</name>
    <dbReference type="NCBI Taxonomy" id="2855503"/>
    <lineage>
        <taxon>Bacteria</taxon>
        <taxon>Bacillati</taxon>
        <taxon>Actinomycetota</taxon>
        <taxon>Actinomycetes</taxon>
        <taxon>Mycobacteriales</taxon>
        <taxon>Mycobacteriaceae</taxon>
        <taxon>Mycolicibacter</taxon>
    </lineage>
</organism>
<comment type="pathway">
    <text evidence="2">Lipid metabolism.</text>
</comment>
<dbReference type="EMBL" id="JAYJJU010000012">
    <property type="protein sequence ID" value="MEB3032681.1"/>
    <property type="molecule type" value="Genomic_DNA"/>
</dbReference>
<evidence type="ECO:0000256" key="4">
    <source>
        <dbReference type="ARBA" id="ARBA00013244"/>
    </source>
</evidence>
<feature type="domain" description="O-acyltransferase WSD1 C-terminal" evidence="13">
    <location>
        <begin position="309"/>
        <end position="453"/>
    </location>
</feature>
<dbReference type="InterPro" id="IPR045034">
    <property type="entry name" value="O-acyltransferase_WSD1-like"/>
</dbReference>
<dbReference type="Proteomes" id="UP001298593">
    <property type="component" value="Unassembled WGS sequence"/>
</dbReference>
<evidence type="ECO:0000313" key="14">
    <source>
        <dbReference type="EMBL" id="MEB3032681.1"/>
    </source>
</evidence>
<dbReference type="InterPro" id="IPR009721">
    <property type="entry name" value="O-acyltransferase_WSD1_C"/>
</dbReference>
<gene>
    <name evidence="14" type="ORF">KV113_14065</name>
</gene>
<evidence type="ECO:0000256" key="7">
    <source>
        <dbReference type="ARBA" id="ARBA00022798"/>
    </source>
</evidence>
<reference evidence="14 15" key="1">
    <citation type="submission" date="2023-12" db="EMBL/GenBank/DDBJ databases">
        <title>Description of new species of Mycobacterium terrae complex isolated from sewage at the Sao Paulo Zoological Park Foundation in Brazil.</title>
        <authorList>
            <person name="Romagnoli C.L."/>
            <person name="Conceicao E.C."/>
            <person name="Machado E."/>
            <person name="Barreto L.B.P.F."/>
            <person name="Sharma A."/>
            <person name="Silva N.M."/>
            <person name="Marques L.E."/>
            <person name="Juliana M.A."/>
            <person name="Lourenco M.C.S."/>
            <person name="Digiampietri L.A."/>
            <person name="Suffys P.N."/>
            <person name="Viana-Niero C."/>
        </authorList>
    </citation>
    <scope>NUCLEOTIDE SEQUENCE [LARGE SCALE GENOMIC DNA]</scope>
    <source>
        <strain evidence="14 15">MYC340</strain>
    </source>
</reference>
<sequence>MSGISPTDLTFLLLENPNRPFHMAAMTIFKKPQGQERSFGPRLFEAYRHSRAVKPFTHKLTWASTGMAAWENVEPDMANHVRQVDLPAPGTMAQFYELVSTLNSGLLDRSRPLWECYIIDGLENDCLAVMIKVHHALIDGEAGLRVMRNFMSDSPDDERLAAPWMAPEGGAEVRRPRPRASQARRLQGQLRGLTKLPTDMIGIGADIVEFGVQALHLKPRMASVPFTAQRTLFNNTAKSAARAYADTGLPLADVKTVAMETNTSINDVVMTVIDDALHTYLGEHGSPADGPLVAFMPMSLRDGPGAGGGNQVSAELIAMGVPGAEIGERLRQINLATTNAKAKGRRMQTTSRQVYALLLAGSMAVSDTVPGLGNAPSANLVISNMKGPAEQLYLAGAPLVAFLGLPILPPGAGLNVTFASVNDTVRIAVGAAPEAVDEPLRLARLMDQAFQRLQATTRRTP</sequence>
<comment type="pathway">
    <text evidence="1 11">Glycerolipid metabolism; triacylglycerol biosynthesis.</text>
</comment>
<name>A0ABU5Y0C2_9MYCO</name>